<dbReference type="CDD" id="cd00293">
    <property type="entry name" value="USP-like"/>
    <property type="match status" value="1"/>
</dbReference>
<dbReference type="InterPro" id="IPR006015">
    <property type="entry name" value="Universal_stress_UspA"/>
</dbReference>
<dbReference type="RefSeq" id="WP_275823651.1">
    <property type="nucleotide sequence ID" value="NZ_JARHUD010000008.1"/>
</dbReference>
<feature type="domain" description="UspA" evidence="2">
    <location>
        <begin position="3"/>
        <end position="146"/>
    </location>
</feature>
<evidence type="ECO:0000313" key="3">
    <source>
        <dbReference type="EMBL" id="MDF2096884.1"/>
    </source>
</evidence>
<feature type="domain" description="UspA" evidence="2">
    <location>
        <begin position="156"/>
        <end position="278"/>
    </location>
</feature>
<evidence type="ECO:0000259" key="2">
    <source>
        <dbReference type="Pfam" id="PF00582"/>
    </source>
</evidence>
<sequence>MGYKNLLVQLDTTRACQKRVAAALELAQRFDAHLVGLYVSPELSVPSFIEAQLGEEVRTMQLNLRRERAEEAIGSFEEAARKAGVTVESRRQAAFLDEIPDVIALHGRYSDLVILGQQDEDDEESLPSSLTEETLLSVGRPVLMVPYIGAPEGFGRQITLGWDGSREAARAASDALPFLKRADAVRVLCVNPKRGIGGHGEEPGADIALSLARHGVKAEAQHVVSREVEVADLMLSRAADQGTDLMVLGAYGHSRMRELIMGGVTHTLLRNMTVPLLMSH</sequence>
<gene>
    <name evidence="3" type="ORF">P2G67_12955</name>
</gene>
<name>A0ABT5YPR8_9PROT</name>
<keyword evidence="4" id="KW-1185">Reference proteome</keyword>
<comment type="caution">
    <text evidence="3">The sequence shown here is derived from an EMBL/GenBank/DDBJ whole genome shotgun (WGS) entry which is preliminary data.</text>
</comment>
<evidence type="ECO:0000313" key="4">
    <source>
        <dbReference type="Proteomes" id="UP001215503"/>
    </source>
</evidence>
<dbReference type="InterPro" id="IPR006016">
    <property type="entry name" value="UspA"/>
</dbReference>
<organism evidence="3 4">
    <name type="scientific">Aquibaculum arenosum</name>
    <dbReference type="NCBI Taxonomy" id="3032591"/>
    <lineage>
        <taxon>Bacteria</taxon>
        <taxon>Pseudomonadati</taxon>
        <taxon>Pseudomonadota</taxon>
        <taxon>Alphaproteobacteria</taxon>
        <taxon>Rhodospirillales</taxon>
        <taxon>Rhodovibrionaceae</taxon>
        <taxon>Aquibaculum</taxon>
    </lineage>
</organism>
<dbReference type="Pfam" id="PF00582">
    <property type="entry name" value="Usp"/>
    <property type="match status" value="2"/>
</dbReference>
<dbReference type="EMBL" id="JARHUD010000008">
    <property type="protein sequence ID" value="MDF2096884.1"/>
    <property type="molecule type" value="Genomic_DNA"/>
</dbReference>
<dbReference type="SUPFAM" id="SSF52402">
    <property type="entry name" value="Adenine nucleotide alpha hydrolases-like"/>
    <property type="match status" value="2"/>
</dbReference>
<proteinExistence type="inferred from homology"/>
<accession>A0ABT5YPR8</accession>
<protein>
    <submittedName>
        <fullName evidence="3">Universal stress protein</fullName>
    </submittedName>
</protein>
<reference evidence="3 4" key="1">
    <citation type="submission" date="2023-03" db="EMBL/GenBank/DDBJ databases">
        <title>Fodinicurvata sp. CAU 1616 isolated from sea sendiment.</title>
        <authorList>
            <person name="Kim W."/>
        </authorList>
    </citation>
    <scope>NUCLEOTIDE SEQUENCE [LARGE SCALE GENOMIC DNA]</scope>
    <source>
        <strain evidence="3 4">CAU 1616</strain>
    </source>
</reference>
<dbReference type="PANTHER" id="PTHR46268">
    <property type="entry name" value="STRESS RESPONSE PROTEIN NHAX"/>
    <property type="match status" value="1"/>
</dbReference>
<dbReference type="PANTHER" id="PTHR46268:SF15">
    <property type="entry name" value="UNIVERSAL STRESS PROTEIN HP_0031"/>
    <property type="match status" value="1"/>
</dbReference>
<dbReference type="Proteomes" id="UP001215503">
    <property type="component" value="Unassembled WGS sequence"/>
</dbReference>
<comment type="similarity">
    <text evidence="1">Belongs to the universal stress protein A family.</text>
</comment>
<dbReference type="PRINTS" id="PR01438">
    <property type="entry name" value="UNVRSLSTRESS"/>
</dbReference>
<dbReference type="Gene3D" id="3.40.50.12370">
    <property type="match status" value="1"/>
</dbReference>
<evidence type="ECO:0000256" key="1">
    <source>
        <dbReference type="ARBA" id="ARBA00008791"/>
    </source>
</evidence>